<keyword evidence="1" id="KW-0472">Membrane</keyword>
<protein>
    <submittedName>
        <fullName evidence="2">Uncharacterized protein</fullName>
    </submittedName>
</protein>
<organism evidence="2 3">
    <name type="scientific">Aspergillus tanneri</name>
    <dbReference type="NCBI Taxonomy" id="1220188"/>
    <lineage>
        <taxon>Eukaryota</taxon>
        <taxon>Fungi</taxon>
        <taxon>Dikarya</taxon>
        <taxon>Ascomycota</taxon>
        <taxon>Pezizomycotina</taxon>
        <taxon>Eurotiomycetes</taxon>
        <taxon>Eurotiomycetidae</taxon>
        <taxon>Eurotiales</taxon>
        <taxon>Aspergillaceae</taxon>
        <taxon>Aspergillus</taxon>
        <taxon>Aspergillus subgen. Circumdati</taxon>
    </lineage>
</organism>
<dbReference type="AlphaFoldDB" id="A0A4S3JIE7"/>
<accession>A0A4S3JIE7</accession>
<dbReference type="EMBL" id="SOSA01000217">
    <property type="protein sequence ID" value="THC94278.1"/>
    <property type="molecule type" value="Genomic_DNA"/>
</dbReference>
<keyword evidence="3" id="KW-1185">Reference proteome</keyword>
<dbReference type="VEuPathDB" id="FungiDB:EYZ11_006251"/>
<keyword evidence="1" id="KW-0812">Transmembrane</keyword>
<proteinExistence type="predicted"/>
<evidence type="ECO:0000313" key="2">
    <source>
        <dbReference type="EMBL" id="THC94278.1"/>
    </source>
</evidence>
<evidence type="ECO:0000313" key="3">
    <source>
        <dbReference type="Proteomes" id="UP000308092"/>
    </source>
</evidence>
<name>A0A4S3JIE7_9EURO</name>
<reference evidence="2 3" key="1">
    <citation type="submission" date="2019-03" db="EMBL/GenBank/DDBJ databases">
        <title>The genome sequence of a newly discovered highly antifungal drug resistant Aspergillus species, Aspergillus tanneri NIH 1004.</title>
        <authorList>
            <person name="Mounaud S."/>
            <person name="Singh I."/>
            <person name="Joardar V."/>
            <person name="Pakala S."/>
            <person name="Pakala S."/>
            <person name="Venepally P."/>
            <person name="Hoover J."/>
            <person name="Nierman W."/>
            <person name="Chung J."/>
            <person name="Losada L."/>
        </authorList>
    </citation>
    <scope>NUCLEOTIDE SEQUENCE [LARGE SCALE GENOMIC DNA]</scope>
    <source>
        <strain evidence="2 3">NIH1004</strain>
    </source>
</reference>
<dbReference type="Proteomes" id="UP000308092">
    <property type="component" value="Unassembled WGS sequence"/>
</dbReference>
<feature type="transmembrane region" description="Helical" evidence="1">
    <location>
        <begin position="67"/>
        <end position="89"/>
    </location>
</feature>
<keyword evidence="1" id="KW-1133">Transmembrane helix</keyword>
<gene>
    <name evidence="2" type="ORF">EYZ11_006251</name>
</gene>
<comment type="caution">
    <text evidence="2">The sequence shown here is derived from an EMBL/GenBank/DDBJ whole genome shotgun (WGS) entry which is preliminary data.</text>
</comment>
<sequence>MRTYNFNSSAANANLTWRADGALTGDYNLLGGNDAVIARFRNKLLSNQEVGSFELVGELDEMFKDEIVISLLAMLAMVQSLNLAAMVLAGSSN</sequence>
<evidence type="ECO:0000256" key="1">
    <source>
        <dbReference type="SAM" id="Phobius"/>
    </source>
</evidence>